<organism evidence="1 2">
    <name type="scientific">Allorhodopirellula heiligendammensis</name>
    <dbReference type="NCBI Taxonomy" id="2714739"/>
    <lineage>
        <taxon>Bacteria</taxon>
        <taxon>Pseudomonadati</taxon>
        <taxon>Planctomycetota</taxon>
        <taxon>Planctomycetia</taxon>
        <taxon>Pirellulales</taxon>
        <taxon>Pirellulaceae</taxon>
        <taxon>Allorhodopirellula</taxon>
    </lineage>
</organism>
<protein>
    <submittedName>
        <fullName evidence="1">Uncharacterized protein</fullName>
    </submittedName>
</protein>
<accession>A0A5C6C173</accession>
<dbReference type="EMBL" id="SJPU01000001">
    <property type="protein sequence ID" value="TWU17865.1"/>
    <property type="molecule type" value="Genomic_DNA"/>
</dbReference>
<keyword evidence="2" id="KW-1185">Reference proteome</keyword>
<name>A0A5C6C173_9BACT</name>
<gene>
    <name evidence="1" type="ORF">Poly21_00160</name>
</gene>
<comment type="caution">
    <text evidence="1">The sequence shown here is derived from an EMBL/GenBank/DDBJ whole genome shotgun (WGS) entry which is preliminary data.</text>
</comment>
<proteinExistence type="predicted"/>
<dbReference type="AlphaFoldDB" id="A0A5C6C173"/>
<sequence length="64" mass="7372">MTEKWKADSLGELSESESLVLDKLLSEFDLDNWSAEARSDGLHITFDEPVDRSERMQDGRREAE</sequence>
<evidence type="ECO:0000313" key="2">
    <source>
        <dbReference type="Proteomes" id="UP000319908"/>
    </source>
</evidence>
<reference evidence="1 2" key="1">
    <citation type="journal article" date="2020" name="Antonie Van Leeuwenhoek">
        <title>Rhodopirellula heiligendammensis sp. nov., Rhodopirellula pilleata sp. nov., and Rhodopirellula solitaria sp. nov. isolated from natural or artificial marine surfaces in Northern Germany and California, USA, and emended description of the genus Rhodopirellula.</title>
        <authorList>
            <person name="Kallscheuer N."/>
            <person name="Wiegand S."/>
            <person name="Jogler M."/>
            <person name="Boedeker C."/>
            <person name="Peeters S.H."/>
            <person name="Rast P."/>
            <person name="Heuer A."/>
            <person name="Jetten M.S.M."/>
            <person name="Rohde M."/>
            <person name="Jogler C."/>
        </authorList>
    </citation>
    <scope>NUCLEOTIDE SEQUENCE [LARGE SCALE GENOMIC DNA]</scope>
    <source>
        <strain evidence="1 2">Poly21</strain>
    </source>
</reference>
<evidence type="ECO:0000313" key="1">
    <source>
        <dbReference type="EMBL" id="TWU17865.1"/>
    </source>
</evidence>
<dbReference type="Proteomes" id="UP000319908">
    <property type="component" value="Unassembled WGS sequence"/>
</dbReference>